<dbReference type="EC" id="3.1.13.1" evidence="8"/>
<dbReference type="Pfam" id="PF00773">
    <property type="entry name" value="RNB"/>
    <property type="match status" value="1"/>
</dbReference>
<dbReference type="GO" id="GO:0008859">
    <property type="term" value="F:exoribonuclease II activity"/>
    <property type="evidence" value="ECO:0007669"/>
    <property type="project" value="UniProtKB-UniRule"/>
</dbReference>
<dbReference type="InterPro" id="IPR012340">
    <property type="entry name" value="NA-bd_OB-fold"/>
</dbReference>
<name>A0A081MZD9_9GAMM</name>
<accession>A0A081MZD9</accession>
<evidence type="ECO:0000256" key="9">
    <source>
        <dbReference type="SAM" id="MobiDB-lite"/>
    </source>
</evidence>
<comment type="subcellular location">
    <subcellularLocation>
        <location evidence="2 8">Cytoplasm</location>
    </subcellularLocation>
</comment>
<dbReference type="SMART" id="SM00955">
    <property type="entry name" value="RNB"/>
    <property type="match status" value="1"/>
</dbReference>
<dbReference type="PROSITE" id="PS50126">
    <property type="entry name" value="S1"/>
    <property type="match status" value="1"/>
</dbReference>
<keyword evidence="3 8" id="KW-0963">Cytoplasm</keyword>
<sequence length="846" mass="95102">MSKGWKDTDPQAAQEATRYATPIPSRLFIMEFLGQRGAPASHKALCAELKITEPEQREALLFRLKAMIRDGQLHETRKGTFGLLSKMDLIKGRVQGNKDSFGFLIPDDGSEDLYLSWREMRQLFDGDRAVVRETGVDRRGRREGQVIEVLERNTTQLVGRYYEESGSSIVVPENSRIGREILVKPGPVMPSQGQYVLLEIIEQPGRRTQPMGLIKQILGERQDAGMEVDVAVHTHGIPREWPLEVEEQIAAFKPEVAERDKQHRVDLRDTPFVTIDGEDARDFDDAVFCETKKSGGWRLYVAIADVSHYVRPGSALDKEAHNRGTSVYFPGTVIPMLPEVLSNGLCSLNPEVDRLAMVCEMTISARGKISGYKFYEGLIRSHARLTYNQVWSMLDQPLSDEGKEYRQQRKALVPHIEELYNLFKVFKQVRAERGTIDFETVETQIIFGRNRKIDRIVPAVRNDAHKIIEECMLSANVCAARFLEKHGVPGLYRVHEGPTLEKRLNLNMFLGSLGLSVPQGKIKPADLQALLEEVRDRPDFQVIQTMVLRSMSQAVYTSDNQGHFGLAFNAYAHFTSPIRRYPDLLVHRAIRHIVRSSVPSRHVTRVGAKDMNRKTIYPYDDAQVEAMGEHCSTTERRADEATRDAMDWLKCEYMQQHIGMTCKGVVSAVTGFGLFVALEDIFVEGLVHVTSLPGDYYHYDNVHQCLRGERTGRRFGLGDELEIIVSNVNMEDKKVDFELADGAAIKPRKSRNSRKTGSKQPGGKQVASVAKSRAAKKALMEAAKGDEKEKRGGKRRKPPKGKKKAKKAVGKSGSAGNKPKASTGSSPAKPKGRQPRKRKGVQLKVF</sequence>
<keyword evidence="6 8" id="KW-0269">Exonuclease</keyword>
<feature type="compositionally biased region" description="Basic residues" evidence="9">
    <location>
        <begin position="830"/>
        <end position="846"/>
    </location>
</feature>
<feature type="compositionally biased region" description="Basic residues" evidence="9">
    <location>
        <begin position="746"/>
        <end position="757"/>
    </location>
</feature>
<protein>
    <recommendedName>
        <fullName evidence="8">Ribonuclease R</fullName>
        <shortName evidence="8">RNase R</shortName>
        <ecNumber evidence="8">3.1.13.1</ecNumber>
    </recommendedName>
</protein>
<feature type="region of interest" description="Disordered" evidence="9">
    <location>
        <begin position="746"/>
        <end position="846"/>
    </location>
</feature>
<dbReference type="InterPro" id="IPR003029">
    <property type="entry name" value="S1_domain"/>
</dbReference>
<dbReference type="PROSITE" id="PS01175">
    <property type="entry name" value="RIBONUCLEASE_II"/>
    <property type="match status" value="1"/>
</dbReference>
<dbReference type="GO" id="GO:0003723">
    <property type="term" value="F:RNA binding"/>
    <property type="evidence" value="ECO:0007669"/>
    <property type="project" value="UniProtKB-UniRule"/>
</dbReference>
<evidence type="ECO:0000256" key="6">
    <source>
        <dbReference type="ARBA" id="ARBA00022839"/>
    </source>
</evidence>
<comment type="caution">
    <text evidence="11">The sequence shown here is derived from an EMBL/GenBank/DDBJ whole genome shotgun (WGS) entry which is preliminary data.</text>
</comment>
<dbReference type="InterPro" id="IPR001900">
    <property type="entry name" value="RNase_II/R"/>
</dbReference>
<dbReference type="HAMAP" id="MF_01895">
    <property type="entry name" value="RNase_R"/>
    <property type="match status" value="1"/>
</dbReference>
<dbReference type="Gene3D" id="2.40.50.140">
    <property type="entry name" value="Nucleic acid-binding proteins"/>
    <property type="match status" value="2"/>
</dbReference>
<dbReference type="InterPro" id="IPR022966">
    <property type="entry name" value="RNase_II/R_CS"/>
</dbReference>
<evidence type="ECO:0000313" key="11">
    <source>
        <dbReference type="EMBL" id="KEQ11562.1"/>
    </source>
</evidence>
<evidence type="ECO:0000256" key="5">
    <source>
        <dbReference type="ARBA" id="ARBA00022801"/>
    </source>
</evidence>
<dbReference type="SMART" id="SM00316">
    <property type="entry name" value="S1"/>
    <property type="match status" value="1"/>
</dbReference>
<dbReference type="InterPro" id="IPR011805">
    <property type="entry name" value="RNase_R"/>
</dbReference>
<dbReference type="InterPro" id="IPR050180">
    <property type="entry name" value="RNR_Ribonuclease"/>
</dbReference>
<dbReference type="GO" id="GO:0005829">
    <property type="term" value="C:cytosol"/>
    <property type="evidence" value="ECO:0007669"/>
    <property type="project" value="TreeGrafter"/>
</dbReference>
<dbReference type="SUPFAM" id="SSF50249">
    <property type="entry name" value="Nucleic acid-binding proteins"/>
    <property type="match status" value="4"/>
</dbReference>
<keyword evidence="4 8" id="KW-0540">Nuclease</keyword>
<dbReference type="CDD" id="cd04471">
    <property type="entry name" value="S1_RNase_R"/>
    <property type="match status" value="1"/>
</dbReference>
<comment type="function">
    <text evidence="8">3'-5' exoribonuclease that releases 5'-nucleoside monophosphates and is involved in maturation of structured RNAs.</text>
</comment>
<dbReference type="InterPro" id="IPR004476">
    <property type="entry name" value="RNase_II/RNase_R"/>
</dbReference>
<evidence type="ECO:0000256" key="2">
    <source>
        <dbReference type="ARBA" id="ARBA00004496"/>
    </source>
</evidence>
<keyword evidence="5 8" id="KW-0378">Hydrolase</keyword>
<dbReference type="Pfam" id="PF17876">
    <property type="entry name" value="CSD2"/>
    <property type="match status" value="1"/>
</dbReference>
<evidence type="ECO:0000256" key="8">
    <source>
        <dbReference type="HAMAP-Rule" id="MF_01895"/>
    </source>
</evidence>
<evidence type="ECO:0000313" key="12">
    <source>
        <dbReference type="Proteomes" id="UP000028006"/>
    </source>
</evidence>
<keyword evidence="7 8" id="KW-0694">RNA-binding</keyword>
<dbReference type="Pfam" id="PF08206">
    <property type="entry name" value="OB_RNB"/>
    <property type="match status" value="1"/>
</dbReference>
<organism evidence="11 12">
    <name type="scientific">Endozoicomonas montiporae</name>
    <dbReference type="NCBI Taxonomy" id="1027273"/>
    <lineage>
        <taxon>Bacteria</taxon>
        <taxon>Pseudomonadati</taxon>
        <taxon>Pseudomonadota</taxon>
        <taxon>Gammaproteobacteria</taxon>
        <taxon>Oceanospirillales</taxon>
        <taxon>Endozoicomonadaceae</taxon>
        <taxon>Endozoicomonas</taxon>
    </lineage>
</organism>
<dbReference type="InterPro" id="IPR011129">
    <property type="entry name" value="CSD"/>
</dbReference>
<dbReference type="PANTHER" id="PTHR23355">
    <property type="entry name" value="RIBONUCLEASE"/>
    <property type="match status" value="1"/>
</dbReference>
<dbReference type="SMART" id="SM00357">
    <property type="entry name" value="CSP"/>
    <property type="match status" value="1"/>
</dbReference>
<evidence type="ECO:0000256" key="1">
    <source>
        <dbReference type="ARBA" id="ARBA00001849"/>
    </source>
</evidence>
<dbReference type="InterPro" id="IPR013223">
    <property type="entry name" value="RNase_B_OB_dom"/>
</dbReference>
<dbReference type="NCBIfam" id="TIGR00358">
    <property type="entry name" value="3_prime_RNase"/>
    <property type="match status" value="1"/>
</dbReference>
<dbReference type="RefSeq" id="WP_034879332.1">
    <property type="nucleotide sequence ID" value="NZ_JOKG01000006.1"/>
</dbReference>
<dbReference type="GO" id="GO:0006402">
    <property type="term" value="P:mRNA catabolic process"/>
    <property type="evidence" value="ECO:0007669"/>
    <property type="project" value="TreeGrafter"/>
</dbReference>
<dbReference type="PANTHER" id="PTHR23355:SF9">
    <property type="entry name" value="DIS3-LIKE EXONUCLEASE 2"/>
    <property type="match status" value="1"/>
</dbReference>
<dbReference type="Proteomes" id="UP000028006">
    <property type="component" value="Unassembled WGS sequence"/>
</dbReference>
<dbReference type="AlphaFoldDB" id="A0A081MZD9"/>
<comment type="similarity">
    <text evidence="8">Belongs to the RNR ribonuclease family. RNase R subfamily.</text>
</comment>
<dbReference type="EMBL" id="JOKG01000006">
    <property type="protein sequence ID" value="KEQ11562.1"/>
    <property type="molecule type" value="Genomic_DNA"/>
</dbReference>
<dbReference type="Pfam" id="PF00575">
    <property type="entry name" value="S1"/>
    <property type="match status" value="1"/>
</dbReference>
<comment type="catalytic activity">
    <reaction evidence="1 8">
        <text>Exonucleolytic cleavage in the 3'- to 5'-direction to yield nucleoside 5'-phosphates.</text>
        <dbReference type="EC" id="3.1.13.1"/>
    </reaction>
</comment>
<keyword evidence="12" id="KW-1185">Reference proteome</keyword>
<dbReference type="eggNOG" id="COG0557">
    <property type="taxonomic scope" value="Bacteria"/>
</dbReference>
<feature type="compositionally biased region" description="Basic residues" evidence="9">
    <location>
        <begin position="791"/>
        <end position="809"/>
    </location>
</feature>
<dbReference type="NCBIfam" id="TIGR02063">
    <property type="entry name" value="RNase_R"/>
    <property type="match status" value="1"/>
</dbReference>
<gene>
    <name evidence="8" type="primary">rnr</name>
    <name evidence="11" type="ORF">GZ77_23850</name>
</gene>
<evidence type="ECO:0000256" key="3">
    <source>
        <dbReference type="ARBA" id="ARBA00022490"/>
    </source>
</evidence>
<feature type="domain" description="S1 motif" evidence="10">
    <location>
        <begin position="659"/>
        <end position="740"/>
    </location>
</feature>
<evidence type="ECO:0000256" key="4">
    <source>
        <dbReference type="ARBA" id="ARBA00022722"/>
    </source>
</evidence>
<proteinExistence type="inferred from homology"/>
<evidence type="ECO:0000256" key="7">
    <source>
        <dbReference type="ARBA" id="ARBA00022884"/>
    </source>
</evidence>
<evidence type="ECO:0000259" key="10">
    <source>
        <dbReference type="PROSITE" id="PS50126"/>
    </source>
</evidence>
<dbReference type="InterPro" id="IPR040476">
    <property type="entry name" value="CSD2"/>
</dbReference>
<reference evidence="11 12" key="1">
    <citation type="submission" date="2014-06" db="EMBL/GenBank/DDBJ databases">
        <title>Whole Genome Sequences of Three Symbiotic Endozoicomonas Bacteria.</title>
        <authorList>
            <person name="Neave M.J."/>
            <person name="Apprill A."/>
            <person name="Voolstra C.R."/>
        </authorList>
    </citation>
    <scope>NUCLEOTIDE SEQUENCE [LARGE SCALE GENOMIC DNA]</scope>
    <source>
        <strain evidence="11 12">LMG 24815</strain>
    </source>
</reference>